<dbReference type="Proteomes" id="UP001054945">
    <property type="component" value="Unassembled WGS sequence"/>
</dbReference>
<sequence>MWLSDFRALRPEPESFSCDWQLHHTNRNRRKKGAVSCNAGKIRERNDSSRHFSGVIGYFRSRGLTDPLSMIQTATAENRQREWSEKRRRFLQSRKKIGSEMTAPVILGAIGYFRSRGLTDPQSTLRTKRSGN</sequence>
<accession>A0AAV4Y3W9</accession>
<gene>
    <name evidence="1" type="ORF">CEXT_651021</name>
</gene>
<reference evidence="1 2" key="1">
    <citation type="submission" date="2021-06" db="EMBL/GenBank/DDBJ databases">
        <title>Caerostris extrusa draft genome.</title>
        <authorList>
            <person name="Kono N."/>
            <person name="Arakawa K."/>
        </authorList>
    </citation>
    <scope>NUCLEOTIDE SEQUENCE [LARGE SCALE GENOMIC DNA]</scope>
</reference>
<organism evidence="1 2">
    <name type="scientific">Caerostris extrusa</name>
    <name type="common">Bark spider</name>
    <name type="synonym">Caerostris bankana</name>
    <dbReference type="NCBI Taxonomy" id="172846"/>
    <lineage>
        <taxon>Eukaryota</taxon>
        <taxon>Metazoa</taxon>
        <taxon>Ecdysozoa</taxon>
        <taxon>Arthropoda</taxon>
        <taxon>Chelicerata</taxon>
        <taxon>Arachnida</taxon>
        <taxon>Araneae</taxon>
        <taxon>Araneomorphae</taxon>
        <taxon>Entelegynae</taxon>
        <taxon>Araneoidea</taxon>
        <taxon>Araneidae</taxon>
        <taxon>Caerostris</taxon>
    </lineage>
</organism>
<dbReference type="EMBL" id="BPLR01001188">
    <property type="protein sequence ID" value="GIZ00651.1"/>
    <property type="molecule type" value="Genomic_DNA"/>
</dbReference>
<evidence type="ECO:0000313" key="2">
    <source>
        <dbReference type="Proteomes" id="UP001054945"/>
    </source>
</evidence>
<keyword evidence="2" id="KW-1185">Reference proteome</keyword>
<proteinExistence type="predicted"/>
<dbReference type="AlphaFoldDB" id="A0AAV4Y3W9"/>
<name>A0AAV4Y3W9_CAEEX</name>
<protein>
    <submittedName>
        <fullName evidence="1">Uncharacterized protein</fullName>
    </submittedName>
</protein>
<comment type="caution">
    <text evidence="1">The sequence shown here is derived from an EMBL/GenBank/DDBJ whole genome shotgun (WGS) entry which is preliminary data.</text>
</comment>
<evidence type="ECO:0000313" key="1">
    <source>
        <dbReference type="EMBL" id="GIZ00651.1"/>
    </source>
</evidence>